<dbReference type="InterPro" id="IPR041698">
    <property type="entry name" value="Methyltransf_25"/>
</dbReference>
<dbReference type="SUPFAM" id="SSF53335">
    <property type="entry name" value="S-adenosyl-L-methionine-dependent methyltransferases"/>
    <property type="match status" value="1"/>
</dbReference>
<dbReference type="InterPro" id="IPR029063">
    <property type="entry name" value="SAM-dependent_MTases_sf"/>
</dbReference>
<dbReference type="EMBL" id="CP017174">
    <property type="protein sequence ID" value="QDE72387.1"/>
    <property type="molecule type" value="Genomic_DNA"/>
</dbReference>
<evidence type="ECO:0000313" key="3">
    <source>
        <dbReference type="EMBL" id="QDE72387.1"/>
    </source>
</evidence>
<dbReference type="Proteomes" id="UP000320179">
    <property type="component" value="Chromosome"/>
</dbReference>
<feature type="domain" description="Methyltransferase" evidence="2">
    <location>
        <begin position="174"/>
        <end position="261"/>
    </location>
</feature>
<evidence type="ECO:0000256" key="1">
    <source>
        <dbReference type="SAM" id="MobiDB-lite"/>
    </source>
</evidence>
<dbReference type="AlphaFoldDB" id="A0AAE6G7V6"/>
<name>A0AAE6G7V6_MYXXA</name>
<proteinExistence type="predicted"/>
<sequence>MHGAEATEQDRCRDRLRGIMPSPTESASPPRRFHAESLIHIQRHLLASLGAGPVTIEVPDPDLGRGCYPGERVGPSGALLHRPLRSWCDLAEGLACRLLTPRAVDATHIALTFERLGPEAPWHAGGQADGAVSPQERYGAASAFARLRKLEDAGFLLPWLEALGRIRLPASARVLDLGVNRGDELAAFSWLEESPDVRFVGVDHSASAIEEARARFPDARHRFVVTDLNALPEDLGRFHLVVSVGTLQSPGVDDHALLRKLVQEHLEPSSALLLGFPNSRFRDGEVVYGARVRNLREPDLSLLVKDLSFYRRYLHQHGFRTFLGGKYDLLLTAVRGAGG</sequence>
<organism evidence="3 4">
    <name type="scientific">Myxococcus xanthus</name>
    <dbReference type="NCBI Taxonomy" id="34"/>
    <lineage>
        <taxon>Bacteria</taxon>
        <taxon>Pseudomonadati</taxon>
        <taxon>Myxococcota</taxon>
        <taxon>Myxococcia</taxon>
        <taxon>Myxococcales</taxon>
        <taxon>Cystobacterineae</taxon>
        <taxon>Myxococcaceae</taxon>
        <taxon>Myxococcus</taxon>
    </lineage>
</organism>
<protein>
    <recommendedName>
        <fullName evidence="2">Methyltransferase domain-containing protein</fullName>
    </recommendedName>
</protein>
<feature type="compositionally biased region" description="Basic and acidic residues" evidence="1">
    <location>
        <begin position="8"/>
        <end position="17"/>
    </location>
</feature>
<evidence type="ECO:0000259" key="2">
    <source>
        <dbReference type="Pfam" id="PF13649"/>
    </source>
</evidence>
<dbReference type="Gene3D" id="3.40.50.150">
    <property type="entry name" value="Vaccinia Virus protein VP39"/>
    <property type="match status" value="1"/>
</dbReference>
<accession>A0AAE6G7V6</accession>
<evidence type="ECO:0000313" key="4">
    <source>
        <dbReference type="Proteomes" id="UP000320179"/>
    </source>
</evidence>
<dbReference type="Pfam" id="PF13649">
    <property type="entry name" value="Methyltransf_25"/>
    <property type="match status" value="1"/>
</dbReference>
<gene>
    <name evidence="3" type="ORF">BHS09_11100</name>
</gene>
<reference evidence="3 4" key="1">
    <citation type="journal article" date="2019" name="Science">
        <title>Social genes are selection hotspots in kin groups of a soil microbe.</title>
        <authorList>
            <person name="Wielgoss S."/>
            <person name="Wolfensberger R."/>
            <person name="Sun L."/>
            <person name="Fiegna F."/>
            <person name="Velicer G.J."/>
        </authorList>
    </citation>
    <scope>NUCLEOTIDE SEQUENCE [LARGE SCALE GENOMIC DNA]</scope>
    <source>
        <strain evidence="3 4">MC3.5.9c15</strain>
    </source>
</reference>
<feature type="region of interest" description="Disordered" evidence="1">
    <location>
        <begin position="1"/>
        <end position="31"/>
    </location>
</feature>
<dbReference type="CDD" id="cd02440">
    <property type="entry name" value="AdoMet_MTases"/>
    <property type="match status" value="1"/>
</dbReference>